<evidence type="ECO:0000256" key="9">
    <source>
        <dbReference type="SAM" id="SignalP"/>
    </source>
</evidence>
<dbReference type="InterPro" id="IPR009056">
    <property type="entry name" value="Cyt_c-like_dom"/>
</dbReference>
<evidence type="ECO:0000256" key="3">
    <source>
        <dbReference type="ARBA" id="ARBA00022723"/>
    </source>
</evidence>
<dbReference type="Proteomes" id="UP001055057">
    <property type="component" value="Unassembled WGS sequence"/>
</dbReference>
<evidence type="ECO:0000256" key="6">
    <source>
        <dbReference type="ARBA" id="ARBA00023002"/>
    </source>
</evidence>
<dbReference type="InterPro" id="IPR004852">
    <property type="entry name" value="Di-haem_cyt_c_peroxidsae"/>
</dbReference>
<dbReference type="PANTHER" id="PTHR30600:SF13">
    <property type="entry name" value="METHYLAMINE UTILIZATION PROTEIN"/>
    <property type="match status" value="1"/>
</dbReference>
<protein>
    <submittedName>
        <fullName evidence="11">Cytochrome c551 peroxidase</fullName>
    </submittedName>
</protein>
<dbReference type="GO" id="GO:0004601">
    <property type="term" value="F:peroxidase activity"/>
    <property type="evidence" value="ECO:0007669"/>
    <property type="project" value="UniProtKB-KW"/>
</dbReference>
<gene>
    <name evidence="11" type="primary">ccp</name>
    <name evidence="11" type="ORF">MPOCJGCO_1033</name>
</gene>
<keyword evidence="3 8" id="KW-0479">Metal-binding</keyword>
<keyword evidence="2 8" id="KW-0349">Heme</keyword>
<comment type="caution">
    <text evidence="11">The sequence shown here is derived from an EMBL/GenBank/DDBJ whole genome shotgun (WGS) entry which is preliminary data.</text>
</comment>
<evidence type="ECO:0000259" key="10">
    <source>
        <dbReference type="PROSITE" id="PS51007"/>
    </source>
</evidence>
<dbReference type="EMBL" id="BPRB01000057">
    <property type="protein sequence ID" value="GJE58948.1"/>
    <property type="molecule type" value="Genomic_DNA"/>
</dbReference>
<evidence type="ECO:0000256" key="7">
    <source>
        <dbReference type="ARBA" id="ARBA00023004"/>
    </source>
</evidence>
<organism evidence="11 12">
    <name type="scientific">Methylobacterium trifolii</name>
    <dbReference type="NCBI Taxonomy" id="1003092"/>
    <lineage>
        <taxon>Bacteria</taxon>
        <taxon>Pseudomonadati</taxon>
        <taxon>Pseudomonadota</taxon>
        <taxon>Alphaproteobacteria</taxon>
        <taxon>Hyphomicrobiales</taxon>
        <taxon>Methylobacteriaceae</taxon>
        <taxon>Methylobacterium</taxon>
    </lineage>
</organism>
<keyword evidence="7 8" id="KW-0408">Iron</keyword>
<dbReference type="SUPFAM" id="SSF46626">
    <property type="entry name" value="Cytochrome c"/>
    <property type="match status" value="2"/>
</dbReference>
<keyword evidence="5" id="KW-0574">Periplasm</keyword>
<dbReference type="InterPro" id="IPR051395">
    <property type="entry name" value="Cytochrome_c_Peroxidase/MauG"/>
</dbReference>
<dbReference type="PANTHER" id="PTHR30600">
    <property type="entry name" value="CYTOCHROME C PEROXIDASE-RELATED"/>
    <property type="match status" value="1"/>
</dbReference>
<keyword evidence="11" id="KW-0575">Peroxidase</keyword>
<reference evidence="11" key="1">
    <citation type="journal article" date="2021" name="Front. Microbiol.">
        <title>Comprehensive Comparative Genomics and Phenotyping of Methylobacterium Species.</title>
        <authorList>
            <person name="Alessa O."/>
            <person name="Ogura Y."/>
            <person name="Fujitani Y."/>
            <person name="Takami H."/>
            <person name="Hayashi T."/>
            <person name="Sahin N."/>
            <person name="Tani A."/>
        </authorList>
    </citation>
    <scope>NUCLEOTIDE SEQUENCE</scope>
    <source>
        <strain evidence="11">DSM 23632</strain>
    </source>
</reference>
<dbReference type="Gene3D" id="1.10.760.10">
    <property type="entry name" value="Cytochrome c-like domain"/>
    <property type="match status" value="2"/>
</dbReference>
<dbReference type="Pfam" id="PF03150">
    <property type="entry name" value="CCP_MauG"/>
    <property type="match status" value="1"/>
</dbReference>
<dbReference type="RefSeq" id="WP_238181543.1">
    <property type="nucleotide sequence ID" value="NZ_BPRB01000057.1"/>
</dbReference>
<evidence type="ECO:0000256" key="1">
    <source>
        <dbReference type="ARBA" id="ARBA00004418"/>
    </source>
</evidence>
<keyword evidence="4 9" id="KW-0732">Signal</keyword>
<feature type="chain" id="PRO_5045593562" evidence="9">
    <location>
        <begin position="20"/>
        <end position="355"/>
    </location>
</feature>
<name>A0ABQ4TUI3_9HYPH</name>
<dbReference type="InterPro" id="IPR026259">
    <property type="entry name" value="MauG/Cytc_peroxidase"/>
</dbReference>
<comment type="subcellular location">
    <subcellularLocation>
        <location evidence="1">Periplasm</location>
    </subcellularLocation>
</comment>
<sequence>MSWKVGAACALAVLVFGLADPFAKVSAPANAVSAAPPRAVWRAGFAKPAAIPFPEDNPYTPQKAELGRRLFFDPILSGDGSRACVSCHLPDRGWSDGRPRARSRQDSDLDLHTPTVLNLAWQEGRLGWDGKFRDLESVAFMPITAPGNMNLPVPEALRRIGADASYVQAFGRAFEDGTVTQGRVEAALATFQRLIVSGPSPFDRWIAGDEAAIPEPAKRGFDLFNGRANCAACHGGWSFSDGSFHDIGTGRDEDVGRGRFVPNSTALRYAFKTPGLRDVARRAPFMHDGSLASLEAVVDLYDRGGIARPSRSRDIRPLGLTAAERADLVAFLGTLTSDEPGGTALAEFGPAPPKP</sequence>
<dbReference type="PROSITE" id="PS51007">
    <property type="entry name" value="CYTC"/>
    <property type="match status" value="1"/>
</dbReference>
<feature type="signal peptide" evidence="9">
    <location>
        <begin position="1"/>
        <end position="19"/>
    </location>
</feature>
<proteinExistence type="predicted"/>
<evidence type="ECO:0000256" key="2">
    <source>
        <dbReference type="ARBA" id="ARBA00022617"/>
    </source>
</evidence>
<evidence type="ECO:0000313" key="12">
    <source>
        <dbReference type="Proteomes" id="UP001055057"/>
    </source>
</evidence>
<accession>A0ABQ4TUI3</accession>
<evidence type="ECO:0000256" key="5">
    <source>
        <dbReference type="ARBA" id="ARBA00022764"/>
    </source>
</evidence>
<evidence type="ECO:0000256" key="4">
    <source>
        <dbReference type="ARBA" id="ARBA00022729"/>
    </source>
</evidence>
<dbReference type="InterPro" id="IPR036909">
    <property type="entry name" value="Cyt_c-like_dom_sf"/>
</dbReference>
<keyword evidence="6" id="KW-0560">Oxidoreductase</keyword>
<dbReference type="Pfam" id="PF00034">
    <property type="entry name" value="Cytochrom_C"/>
    <property type="match status" value="1"/>
</dbReference>
<reference evidence="11" key="2">
    <citation type="submission" date="2021-08" db="EMBL/GenBank/DDBJ databases">
        <authorList>
            <person name="Tani A."/>
            <person name="Ola A."/>
            <person name="Ogura Y."/>
            <person name="Katsura K."/>
            <person name="Hayashi T."/>
        </authorList>
    </citation>
    <scope>NUCLEOTIDE SEQUENCE</scope>
    <source>
        <strain evidence="11">DSM 23632</strain>
    </source>
</reference>
<evidence type="ECO:0000256" key="8">
    <source>
        <dbReference type="PROSITE-ProRule" id="PRU00433"/>
    </source>
</evidence>
<feature type="domain" description="Cytochrome c" evidence="10">
    <location>
        <begin position="215"/>
        <end position="336"/>
    </location>
</feature>
<evidence type="ECO:0000313" key="11">
    <source>
        <dbReference type="EMBL" id="GJE58948.1"/>
    </source>
</evidence>
<dbReference type="PIRSF" id="PIRSF000294">
    <property type="entry name" value="Cytochrome-c_peroxidase"/>
    <property type="match status" value="1"/>
</dbReference>
<keyword evidence="12" id="KW-1185">Reference proteome</keyword>